<sequence>MATLTTRLTRLLGIKTPVVLAPMAIPGSLDRTAIAVHKAGGFGFTGAGTDDATKIRIRLQAVRTELNVPPSEPLPIGVGVLCWIADKPGNEEMVLAILAEHPKAIWLAFGTDLSKYVKQIREYNEKNGTSILIVVSATSLEEALQAANEWKVDILNVQGTEAGGHLSASAPPLSVFLIAVVTALQSSQDLPILLGAGGISTGAQVASLLTLGASGAVVGSRFLVTPEVNYAPARVQALLDADLKSTVISKAFDEVRDTMGWPEGISGRGLRTDIIKDEEEGASLEERVMRFHSGEGFRQVIYAGIGIALIKEVKSAEEIVMELHEDAVKALRAAAQILL</sequence>
<dbReference type="STRING" id="1884261.A0A5C3QN44"/>
<dbReference type="GO" id="GO:0018580">
    <property type="term" value="F:nitronate monooxygenase activity"/>
    <property type="evidence" value="ECO:0007669"/>
    <property type="project" value="InterPro"/>
</dbReference>
<keyword evidence="2" id="KW-0288">FMN</keyword>
<dbReference type="AlphaFoldDB" id="A0A5C3QN44"/>
<dbReference type="EMBL" id="ML178821">
    <property type="protein sequence ID" value="TFL02997.1"/>
    <property type="molecule type" value="Genomic_DNA"/>
</dbReference>
<dbReference type="InterPro" id="IPR013785">
    <property type="entry name" value="Aldolase_TIM"/>
</dbReference>
<dbReference type="Proteomes" id="UP000305067">
    <property type="component" value="Unassembled WGS sequence"/>
</dbReference>
<dbReference type="OrthoDB" id="2349068at2759"/>
<name>A0A5C3QN44_9AGAR</name>
<evidence type="ECO:0000256" key="1">
    <source>
        <dbReference type="ARBA" id="ARBA00022630"/>
    </source>
</evidence>
<accession>A0A5C3QN44</accession>
<dbReference type="PANTHER" id="PTHR32332:SF31">
    <property type="entry name" value="2-NITROPROPANE DIOXYGENASE FAMILY, PUTATIVE (AFU_ORTHOLOGUE AFUA_2G09850)-RELATED"/>
    <property type="match status" value="1"/>
</dbReference>
<evidence type="ECO:0000256" key="3">
    <source>
        <dbReference type="ARBA" id="ARBA00023002"/>
    </source>
</evidence>
<dbReference type="CDD" id="cd04730">
    <property type="entry name" value="NPD_like"/>
    <property type="match status" value="1"/>
</dbReference>
<keyword evidence="3" id="KW-0560">Oxidoreductase</keyword>
<reference evidence="4 5" key="1">
    <citation type="journal article" date="2019" name="Nat. Ecol. Evol.">
        <title>Megaphylogeny resolves global patterns of mushroom evolution.</title>
        <authorList>
            <person name="Varga T."/>
            <person name="Krizsan K."/>
            <person name="Foldi C."/>
            <person name="Dima B."/>
            <person name="Sanchez-Garcia M."/>
            <person name="Sanchez-Ramirez S."/>
            <person name="Szollosi G.J."/>
            <person name="Szarkandi J.G."/>
            <person name="Papp V."/>
            <person name="Albert L."/>
            <person name="Andreopoulos W."/>
            <person name="Angelini C."/>
            <person name="Antonin V."/>
            <person name="Barry K.W."/>
            <person name="Bougher N.L."/>
            <person name="Buchanan P."/>
            <person name="Buyck B."/>
            <person name="Bense V."/>
            <person name="Catcheside P."/>
            <person name="Chovatia M."/>
            <person name="Cooper J."/>
            <person name="Damon W."/>
            <person name="Desjardin D."/>
            <person name="Finy P."/>
            <person name="Geml J."/>
            <person name="Haridas S."/>
            <person name="Hughes K."/>
            <person name="Justo A."/>
            <person name="Karasinski D."/>
            <person name="Kautmanova I."/>
            <person name="Kiss B."/>
            <person name="Kocsube S."/>
            <person name="Kotiranta H."/>
            <person name="LaButti K.M."/>
            <person name="Lechner B.E."/>
            <person name="Liimatainen K."/>
            <person name="Lipzen A."/>
            <person name="Lukacs Z."/>
            <person name="Mihaltcheva S."/>
            <person name="Morgado L.N."/>
            <person name="Niskanen T."/>
            <person name="Noordeloos M.E."/>
            <person name="Ohm R.A."/>
            <person name="Ortiz-Santana B."/>
            <person name="Ovrebo C."/>
            <person name="Racz N."/>
            <person name="Riley R."/>
            <person name="Savchenko A."/>
            <person name="Shiryaev A."/>
            <person name="Soop K."/>
            <person name="Spirin V."/>
            <person name="Szebenyi C."/>
            <person name="Tomsovsky M."/>
            <person name="Tulloss R.E."/>
            <person name="Uehling J."/>
            <person name="Grigoriev I.V."/>
            <person name="Vagvolgyi C."/>
            <person name="Papp T."/>
            <person name="Martin F.M."/>
            <person name="Miettinen O."/>
            <person name="Hibbett D.S."/>
            <person name="Nagy L.G."/>
        </authorList>
    </citation>
    <scope>NUCLEOTIDE SEQUENCE [LARGE SCALE GENOMIC DNA]</scope>
    <source>
        <strain evidence="4 5">CBS 309.79</strain>
    </source>
</reference>
<evidence type="ECO:0000313" key="4">
    <source>
        <dbReference type="EMBL" id="TFL02997.1"/>
    </source>
</evidence>
<dbReference type="PANTHER" id="PTHR32332">
    <property type="entry name" value="2-NITROPROPANE DIOXYGENASE"/>
    <property type="match status" value="1"/>
</dbReference>
<keyword evidence="1" id="KW-0285">Flavoprotein</keyword>
<dbReference type="SUPFAM" id="SSF51412">
    <property type="entry name" value="Inosine monophosphate dehydrogenase (IMPDH)"/>
    <property type="match status" value="1"/>
</dbReference>
<proteinExistence type="predicted"/>
<gene>
    <name evidence="4" type="ORF">BDV98DRAFT_655186</name>
</gene>
<dbReference type="Pfam" id="PF03060">
    <property type="entry name" value="NMO"/>
    <property type="match status" value="1"/>
</dbReference>
<evidence type="ECO:0000256" key="2">
    <source>
        <dbReference type="ARBA" id="ARBA00022643"/>
    </source>
</evidence>
<dbReference type="Gene3D" id="3.20.20.70">
    <property type="entry name" value="Aldolase class I"/>
    <property type="match status" value="1"/>
</dbReference>
<organism evidence="4 5">
    <name type="scientific">Pterulicium gracile</name>
    <dbReference type="NCBI Taxonomy" id="1884261"/>
    <lineage>
        <taxon>Eukaryota</taxon>
        <taxon>Fungi</taxon>
        <taxon>Dikarya</taxon>
        <taxon>Basidiomycota</taxon>
        <taxon>Agaricomycotina</taxon>
        <taxon>Agaricomycetes</taxon>
        <taxon>Agaricomycetidae</taxon>
        <taxon>Agaricales</taxon>
        <taxon>Pleurotineae</taxon>
        <taxon>Pterulaceae</taxon>
        <taxon>Pterulicium</taxon>
    </lineage>
</organism>
<evidence type="ECO:0000313" key="5">
    <source>
        <dbReference type="Proteomes" id="UP000305067"/>
    </source>
</evidence>
<protein>
    <submittedName>
        <fullName evidence="4">NPD-domain-containing protein</fullName>
    </submittedName>
</protein>
<dbReference type="InterPro" id="IPR004136">
    <property type="entry name" value="NMO"/>
</dbReference>
<keyword evidence="5" id="KW-1185">Reference proteome</keyword>